<evidence type="ECO:0000313" key="20">
    <source>
        <dbReference type="EMBL" id="AAL67861.1"/>
    </source>
</evidence>
<evidence type="ECO:0000256" key="7">
    <source>
        <dbReference type="ARBA" id="ARBA00022660"/>
    </source>
</evidence>
<dbReference type="Pfam" id="PF00361">
    <property type="entry name" value="Proton_antipo_M"/>
    <property type="match status" value="1"/>
</dbReference>
<evidence type="ECO:0000256" key="3">
    <source>
        <dbReference type="ARBA" id="ARBA00007012"/>
    </source>
</evidence>
<dbReference type="CTD" id="4536"/>
<dbReference type="InterPro" id="IPR003917">
    <property type="entry name" value="NADH_UbQ_OxRdtase_chain2"/>
</dbReference>
<dbReference type="GO" id="GO:0008137">
    <property type="term" value="F:NADH dehydrogenase (ubiquinone) activity"/>
    <property type="evidence" value="ECO:0007669"/>
    <property type="project" value="UniProtKB-EC"/>
</dbReference>
<keyword evidence="9 18" id="KW-0999">Mitochondrion inner membrane</keyword>
<feature type="transmembrane region" description="Helical" evidence="18">
    <location>
        <begin position="151"/>
        <end position="171"/>
    </location>
</feature>
<dbReference type="PANTHER" id="PTHR46552">
    <property type="entry name" value="NADH-UBIQUINONE OXIDOREDUCTASE CHAIN 2"/>
    <property type="match status" value="1"/>
</dbReference>
<feature type="transmembrane region" description="Helical" evidence="18">
    <location>
        <begin position="240"/>
        <end position="262"/>
    </location>
</feature>
<evidence type="ECO:0000256" key="6">
    <source>
        <dbReference type="ARBA" id="ARBA00022448"/>
    </source>
</evidence>
<protein>
    <recommendedName>
        <fullName evidence="5 18">NADH-ubiquinone oxidoreductase chain 2</fullName>
        <ecNumber evidence="4 18">7.1.1.2</ecNumber>
    </recommendedName>
</protein>
<evidence type="ECO:0000256" key="13">
    <source>
        <dbReference type="ARBA" id="ARBA00023027"/>
    </source>
</evidence>
<feature type="transmembrane region" description="Helical" evidence="18">
    <location>
        <begin position="7"/>
        <end position="27"/>
    </location>
</feature>
<evidence type="ECO:0000256" key="8">
    <source>
        <dbReference type="ARBA" id="ARBA00022692"/>
    </source>
</evidence>
<feature type="domain" description="NADH:quinone oxidoreductase/Mrp antiporter transmembrane" evidence="19">
    <location>
        <begin position="23"/>
        <end position="282"/>
    </location>
</feature>
<keyword evidence="7 18" id="KW-0679">Respiratory chain</keyword>
<comment type="subcellular location">
    <subcellularLocation>
        <location evidence="2 18">Mitochondrion inner membrane</location>
        <topology evidence="2 18">Multi-pass membrane protein</topology>
    </subcellularLocation>
</comment>
<dbReference type="EC" id="7.1.1.2" evidence="4 18"/>
<keyword evidence="16 18" id="KW-0472">Membrane</keyword>
<feature type="transmembrane region" description="Helical" evidence="18">
    <location>
        <begin position="95"/>
        <end position="117"/>
    </location>
</feature>
<reference evidence="20" key="1">
    <citation type="journal article" date="2003" name="Mol. Phylogenet. Evol.">
        <title>Phylogenetic and genomic analysis of the complete mitochondrial DNA sequence of the spotted asparagus beetle Crioceris duodecimpunctata.</title>
        <authorList>
            <person name="Stewart J.B."/>
            <person name="Beckenbach A.T."/>
        </authorList>
    </citation>
    <scope>NUCLEOTIDE SEQUENCE</scope>
</reference>
<evidence type="ECO:0000256" key="2">
    <source>
        <dbReference type="ARBA" id="ARBA00004448"/>
    </source>
</evidence>
<evidence type="ECO:0000256" key="15">
    <source>
        <dbReference type="ARBA" id="ARBA00023128"/>
    </source>
</evidence>
<keyword evidence="12 18" id="KW-1133">Transmembrane helix</keyword>
<comment type="catalytic activity">
    <reaction evidence="17 18">
        <text>a ubiquinone + NADH + 5 H(+)(in) = a ubiquinol + NAD(+) + 4 H(+)(out)</text>
        <dbReference type="Rhea" id="RHEA:29091"/>
        <dbReference type="Rhea" id="RHEA-COMP:9565"/>
        <dbReference type="Rhea" id="RHEA-COMP:9566"/>
        <dbReference type="ChEBI" id="CHEBI:15378"/>
        <dbReference type="ChEBI" id="CHEBI:16389"/>
        <dbReference type="ChEBI" id="CHEBI:17976"/>
        <dbReference type="ChEBI" id="CHEBI:57540"/>
        <dbReference type="ChEBI" id="CHEBI:57945"/>
        <dbReference type="EC" id="7.1.1.2"/>
    </reaction>
</comment>
<keyword evidence="15 18" id="KW-0496">Mitochondrion</keyword>
<dbReference type="GeneID" id="804627"/>
<keyword evidence="8 18" id="KW-0812">Transmembrane</keyword>
<comment type="similarity">
    <text evidence="3 18">Belongs to the complex I subunit 2 family.</text>
</comment>
<evidence type="ECO:0000256" key="12">
    <source>
        <dbReference type="ARBA" id="ARBA00022989"/>
    </source>
</evidence>
<dbReference type="PRINTS" id="PR01436">
    <property type="entry name" value="NADHDHGNASE2"/>
</dbReference>
<sequence length="337" mass="39097">MLNFFKLLFYSTLILGTLITISSYSWFSIWMGLEINLLSILPLMVDNKNSYPSEAALKYFVTQVVASSLLLFSMIFSLIAMEFSFSNYQTLMDNLMNLSFFIALLMKMGAAPFHLWFPEVLEGLNWTNNLIMLIWQKIGPMVITLLYSKNSLFLMSIIVVSTIVGSILGLNQTSLRKILAYSSINHMAWMISTMVSVKMVWLFYFSIYSITTISIIWIFSKFNIYFLNQLHKIYSKNKNVNWLIASNFLSLGGIPPFLGFLPKWLTILSLSKKSLFLVSILLILFTLIVLFFYLRLTFTAFMLTKNETFFWSRPNFLMYTVNFMVLFSLPLVSLTYF</sequence>
<evidence type="ECO:0000256" key="11">
    <source>
        <dbReference type="ARBA" id="ARBA00022982"/>
    </source>
</evidence>
<keyword evidence="10 18" id="KW-1278">Translocase</keyword>
<evidence type="ECO:0000256" key="5">
    <source>
        <dbReference type="ARBA" id="ARBA00021008"/>
    </source>
</evidence>
<dbReference type="InterPro" id="IPR050175">
    <property type="entry name" value="Complex_I_Subunit_2"/>
</dbReference>
<dbReference type="GO" id="GO:0006120">
    <property type="term" value="P:mitochondrial electron transport, NADH to ubiquinone"/>
    <property type="evidence" value="ECO:0007669"/>
    <property type="project" value="InterPro"/>
</dbReference>
<proteinExistence type="inferred from homology"/>
<keyword evidence="13 18" id="KW-0520">NAD</keyword>
<keyword evidence="6" id="KW-0813">Transport</keyword>
<dbReference type="EMBL" id="AF467886">
    <property type="protein sequence ID" value="AAL67861.1"/>
    <property type="molecule type" value="Genomic_DNA"/>
</dbReference>
<dbReference type="InterPro" id="IPR001750">
    <property type="entry name" value="ND/Mrp_TM"/>
</dbReference>
<evidence type="ECO:0000256" key="10">
    <source>
        <dbReference type="ARBA" id="ARBA00022967"/>
    </source>
</evidence>
<dbReference type="AlphaFoldDB" id="Q8WB21"/>
<organism evidence="20">
    <name type="scientific">Crioceris duodecimpunctata</name>
    <name type="common">Twelve-spotted asparagus beetle</name>
    <name type="synonym">Chrysomela duodecimpunctata</name>
    <dbReference type="NCBI Taxonomy" id="184539"/>
    <lineage>
        <taxon>Eukaryota</taxon>
        <taxon>Metazoa</taxon>
        <taxon>Ecdysozoa</taxon>
        <taxon>Arthropoda</taxon>
        <taxon>Hexapoda</taxon>
        <taxon>Insecta</taxon>
        <taxon>Pterygota</taxon>
        <taxon>Neoptera</taxon>
        <taxon>Endopterygota</taxon>
        <taxon>Coleoptera</taxon>
        <taxon>Polyphaga</taxon>
        <taxon>Cucujiformia</taxon>
        <taxon>Chrysomeloidea</taxon>
        <taxon>Chrysomelidae</taxon>
        <taxon>Criocerinae</taxon>
        <taxon>Crioceris</taxon>
    </lineage>
</organism>
<evidence type="ECO:0000256" key="18">
    <source>
        <dbReference type="RuleBase" id="RU003403"/>
    </source>
</evidence>
<evidence type="ECO:0000256" key="14">
    <source>
        <dbReference type="ARBA" id="ARBA00023075"/>
    </source>
</evidence>
<gene>
    <name evidence="20" type="primary">ND2</name>
</gene>
<evidence type="ECO:0000256" key="1">
    <source>
        <dbReference type="ARBA" id="ARBA00003257"/>
    </source>
</evidence>
<evidence type="ECO:0000256" key="16">
    <source>
        <dbReference type="ARBA" id="ARBA00023136"/>
    </source>
</evidence>
<accession>Q8WB21</accession>
<feature type="transmembrane region" description="Helical" evidence="18">
    <location>
        <begin position="316"/>
        <end position="336"/>
    </location>
</feature>
<feature type="transmembrane region" description="Helical" evidence="18">
    <location>
        <begin position="274"/>
        <end position="296"/>
    </location>
</feature>
<evidence type="ECO:0000256" key="9">
    <source>
        <dbReference type="ARBA" id="ARBA00022792"/>
    </source>
</evidence>
<comment type="function">
    <text evidence="1">Core subunit of the mitochondrial membrane respiratory chain NADH dehydrogenase (Complex I) that is believed to belong to the minimal assembly required for catalysis. Complex I functions in the transfer of electrons from NADH to the respiratory chain. The immediate electron acceptor for the enzyme is believed to be ubiquinone.</text>
</comment>
<feature type="transmembrane region" description="Helical" evidence="18">
    <location>
        <begin position="201"/>
        <end position="219"/>
    </location>
</feature>
<keyword evidence="14 18" id="KW-0830">Ubiquinone</keyword>
<geneLocation type="mitochondrion" evidence="20"/>
<evidence type="ECO:0000259" key="19">
    <source>
        <dbReference type="Pfam" id="PF00361"/>
    </source>
</evidence>
<evidence type="ECO:0000256" key="17">
    <source>
        <dbReference type="ARBA" id="ARBA00049551"/>
    </source>
</evidence>
<dbReference type="PANTHER" id="PTHR46552:SF1">
    <property type="entry name" value="NADH-UBIQUINONE OXIDOREDUCTASE CHAIN 2"/>
    <property type="match status" value="1"/>
</dbReference>
<dbReference type="GO" id="GO:0005743">
    <property type="term" value="C:mitochondrial inner membrane"/>
    <property type="evidence" value="ECO:0007669"/>
    <property type="project" value="UniProtKB-SubCell"/>
</dbReference>
<feature type="transmembrane region" description="Helical" evidence="18">
    <location>
        <begin position="60"/>
        <end position="83"/>
    </location>
</feature>
<dbReference type="RefSeq" id="NP_569060.1">
    <property type="nucleotide sequence ID" value="NC_003372.1"/>
</dbReference>
<comment type="function">
    <text evidence="18">Core subunit of the mitochondrial membrane respiratory chain NADH dehydrogenase (Complex I) which catalyzes electron transfer from NADH through the respiratory chain, using ubiquinone as an electron acceptor. Essential for the catalytic activity and assembly of complex I.</text>
</comment>
<evidence type="ECO:0000256" key="4">
    <source>
        <dbReference type="ARBA" id="ARBA00012944"/>
    </source>
</evidence>
<name>Q8WB21_CRIDU</name>
<keyword evidence="11 18" id="KW-0249">Electron transport</keyword>